<keyword evidence="2" id="KW-0812">Transmembrane</keyword>
<keyword evidence="2" id="KW-1133">Transmembrane helix</keyword>
<evidence type="ECO:0000313" key="4">
    <source>
        <dbReference type="Proteomes" id="UP000017836"/>
    </source>
</evidence>
<dbReference type="Gramene" id="ERN17146">
    <property type="protein sequence ID" value="ERN17146"/>
    <property type="gene ID" value="AMTR_s00044p00129040"/>
</dbReference>
<gene>
    <name evidence="3" type="ORF">AMTR_s00044p00129040</name>
</gene>
<evidence type="ECO:0000256" key="2">
    <source>
        <dbReference type="SAM" id="Phobius"/>
    </source>
</evidence>
<dbReference type="AlphaFoldDB" id="U5CV06"/>
<dbReference type="HOGENOM" id="CLU_2323575_0_0_1"/>
<reference evidence="4" key="1">
    <citation type="journal article" date="2013" name="Science">
        <title>The Amborella genome and the evolution of flowering plants.</title>
        <authorList>
            <consortium name="Amborella Genome Project"/>
        </authorList>
    </citation>
    <scope>NUCLEOTIDE SEQUENCE [LARGE SCALE GENOMIC DNA]</scope>
</reference>
<evidence type="ECO:0000313" key="3">
    <source>
        <dbReference type="EMBL" id="ERN17146.1"/>
    </source>
</evidence>
<evidence type="ECO:0000256" key="1">
    <source>
        <dbReference type="SAM" id="MobiDB-lite"/>
    </source>
</evidence>
<feature type="transmembrane region" description="Helical" evidence="2">
    <location>
        <begin position="12"/>
        <end position="34"/>
    </location>
</feature>
<name>U5CV06_AMBTC</name>
<keyword evidence="2" id="KW-0472">Membrane</keyword>
<sequence>MAALISFPSSDTAHLSLTLSSAFLFSAATAFVFVMSKVQPSHLAEERRPTLQEHPLHSQPTNALLSAQSSLDSLRTSWLKCWPSTKHTPSPCSPRHARNVPLRGQACSVVAQERHYS</sequence>
<protein>
    <submittedName>
        <fullName evidence="3">Uncharacterized protein</fullName>
    </submittedName>
</protein>
<dbReference type="InterPro" id="IPR027949">
    <property type="entry name" value="Chloroplast_duf"/>
</dbReference>
<dbReference type="Proteomes" id="UP000017836">
    <property type="component" value="Unassembled WGS sequence"/>
</dbReference>
<proteinExistence type="predicted"/>
<dbReference type="EMBL" id="KI392384">
    <property type="protein sequence ID" value="ERN17146.1"/>
    <property type="molecule type" value="Genomic_DNA"/>
</dbReference>
<dbReference type="Pfam" id="PF14476">
    <property type="entry name" value="Chloroplast_duf"/>
    <property type="match status" value="1"/>
</dbReference>
<feature type="region of interest" description="Disordered" evidence="1">
    <location>
        <begin position="43"/>
        <end position="62"/>
    </location>
</feature>
<organism evidence="3 4">
    <name type="scientific">Amborella trichopoda</name>
    <dbReference type="NCBI Taxonomy" id="13333"/>
    <lineage>
        <taxon>Eukaryota</taxon>
        <taxon>Viridiplantae</taxon>
        <taxon>Streptophyta</taxon>
        <taxon>Embryophyta</taxon>
        <taxon>Tracheophyta</taxon>
        <taxon>Spermatophyta</taxon>
        <taxon>Magnoliopsida</taxon>
        <taxon>Amborellales</taxon>
        <taxon>Amborellaceae</taxon>
        <taxon>Amborella</taxon>
    </lineage>
</organism>
<keyword evidence="4" id="KW-1185">Reference proteome</keyword>
<feature type="compositionally biased region" description="Basic and acidic residues" evidence="1">
    <location>
        <begin position="43"/>
        <end position="56"/>
    </location>
</feature>
<accession>U5CV06</accession>